<comment type="caution">
    <text evidence="1">The sequence shown here is derived from an EMBL/GenBank/DDBJ whole genome shotgun (WGS) entry which is preliminary data.</text>
</comment>
<dbReference type="EMBL" id="SRMP02000050">
    <property type="protein sequence ID" value="MFN0293453.1"/>
    <property type="molecule type" value="Genomic_DNA"/>
</dbReference>
<sequence length="320" mass="36544">MNNYHKDSQLFFREVAKGVTEDLEKVQIIQLAMNLALGCERLLKGILFDINPAYILNEPSFKNSIQVLYRAKLLQGSNKSPELAQNINGDVITFKNSLLRAQLVSETTKQHKNILFAISEARDIIAHCELHLLNIEQIKDIIQRDFFTMIKQFTVELGQKPSLYFESHSERLSKLSIAHQSNLDIKIKMLLELHLEKWQQAKKITGYVKKREKVTKVMIGVLNRGKTKCPACEQDAVVQFHPIIELDEMILEKIIIGYEVKKLSCFYCNLKVTEPPMLDQLGIKYDAVKNACLYCGKINNNLSGICDSCNLVTEDGQIDL</sequence>
<organism evidence="1 2">
    <name type="scientific">Pedobacter helvus</name>
    <dbReference type="NCBI Taxonomy" id="2563444"/>
    <lineage>
        <taxon>Bacteria</taxon>
        <taxon>Pseudomonadati</taxon>
        <taxon>Bacteroidota</taxon>
        <taxon>Sphingobacteriia</taxon>
        <taxon>Sphingobacteriales</taxon>
        <taxon>Sphingobacteriaceae</taxon>
        <taxon>Pedobacter</taxon>
    </lineage>
</organism>
<keyword evidence="2" id="KW-1185">Reference proteome</keyword>
<evidence type="ECO:0000313" key="1">
    <source>
        <dbReference type="EMBL" id="MFN0293453.1"/>
    </source>
</evidence>
<name>A0ABW9JM56_9SPHI</name>
<reference evidence="1 2" key="1">
    <citation type="submission" date="2024-12" db="EMBL/GenBank/DDBJ databases">
        <authorList>
            <person name="Hu S."/>
        </authorList>
    </citation>
    <scope>NUCLEOTIDE SEQUENCE [LARGE SCALE GENOMIC DNA]</scope>
    <source>
        <strain evidence="1 2">P-25</strain>
    </source>
</reference>
<evidence type="ECO:0000313" key="2">
    <source>
        <dbReference type="Proteomes" id="UP001517367"/>
    </source>
</evidence>
<accession>A0ABW9JM56</accession>
<proteinExistence type="predicted"/>
<dbReference type="RefSeq" id="WP_138729127.1">
    <property type="nucleotide sequence ID" value="NZ_SRMP02000050.1"/>
</dbReference>
<dbReference type="Proteomes" id="UP001517367">
    <property type="component" value="Unassembled WGS sequence"/>
</dbReference>
<protein>
    <submittedName>
        <fullName evidence="1">Uncharacterized protein</fullName>
    </submittedName>
</protein>
<gene>
    <name evidence="1" type="ORF">E5L68_018885</name>
</gene>